<evidence type="ECO:0000256" key="1">
    <source>
        <dbReference type="SAM" id="MobiDB-lite"/>
    </source>
</evidence>
<dbReference type="Proteomes" id="UP000253664">
    <property type="component" value="Unassembled WGS sequence"/>
</dbReference>
<reference evidence="2 3" key="1">
    <citation type="journal article" date="2015" name="BMC Genomics">
        <title>Insights from the genome of Ophiocordyceps polyrhachis-furcata to pathogenicity and host specificity in insect fungi.</title>
        <authorList>
            <person name="Wichadakul D."/>
            <person name="Kobmoo N."/>
            <person name="Ingsriswang S."/>
            <person name="Tangphatsornruang S."/>
            <person name="Chantasingh D."/>
            <person name="Luangsa-ard J.J."/>
            <person name="Eurwilaichitr L."/>
        </authorList>
    </citation>
    <scope>NUCLEOTIDE SEQUENCE [LARGE SCALE GENOMIC DNA]</scope>
    <source>
        <strain evidence="2 3">BCC 54312</strain>
    </source>
</reference>
<protein>
    <submittedName>
        <fullName evidence="2">Uncharacterized protein</fullName>
    </submittedName>
</protein>
<comment type="caution">
    <text evidence="2">The sequence shown here is derived from an EMBL/GenBank/DDBJ whole genome shotgun (WGS) entry which is preliminary data.</text>
</comment>
<feature type="compositionally biased region" description="Basic and acidic residues" evidence="1">
    <location>
        <begin position="105"/>
        <end position="118"/>
    </location>
</feature>
<proteinExistence type="predicted"/>
<evidence type="ECO:0000313" key="3">
    <source>
        <dbReference type="Proteomes" id="UP000253664"/>
    </source>
</evidence>
<feature type="region of interest" description="Disordered" evidence="1">
    <location>
        <begin position="77"/>
        <end position="118"/>
    </location>
</feature>
<keyword evidence="3" id="KW-1185">Reference proteome</keyword>
<organism evidence="2 3">
    <name type="scientific">Ophiocordyceps polyrhachis-furcata BCC 54312</name>
    <dbReference type="NCBI Taxonomy" id="1330021"/>
    <lineage>
        <taxon>Eukaryota</taxon>
        <taxon>Fungi</taxon>
        <taxon>Dikarya</taxon>
        <taxon>Ascomycota</taxon>
        <taxon>Pezizomycotina</taxon>
        <taxon>Sordariomycetes</taxon>
        <taxon>Hypocreomycetidae</taxon>
        <taxon>Hypocreales</taxon>
        <taxon>Ophiocordycipitaceae</taxon>
        <taxon>Ophiocordyceps</taxon>
    </lineage>
</organism>
<sequence>MTVFAGFVGPVVIMGSWPEGAASRFPSFLSLAVDAIEFLQSNASLPAAYRLGFNRRQIRLVPSPWFPSVEKNKASHGVVRKKSYADSDREQLSKGGRRRTKVKFMRRDEEVEKASRLH</sequence>
<name>A0A367L8M2_9HYPO</name>
<dbReference type="AlphaFoldDB" id="A0A367L8M2"/>
<dbReference type="EMBL" id="LKCN02000011">
    <property type="protein sequence ID" value="RCI10780.1"/>
    <property type="molecule type" value="Genomic_DNA"/>
</dbReference>
<feature type="compositionally biased region" description="Basic and acidic residues" evidence="1">
    <location>
        <begin position="83"/>
        <end position="92"/>
    </location>
</feature>
<gene>
    <name evidence="2" type="ORF">L249_5284</name>
</gene>
<feature type="compositionally biased region" description="Basic residues" evidence="1">
    <location>
        <begin position="95"/>
        <end position="104"/>
    </location>
</feature>
<evidence type="ECO:0000313" key="2">
    <source>
        <dbReference type="EMBL" id="RCI10780.1"/>
    </source>
</evidence>
<accession>A0A367L8M2</accession>